<accession>A0ABR3XBH1</accession>
<protein>
    <submittedName>
        <fullName evidence="1">Uncharacterized protein</fullName>
    </submittedName>
</protein>
<dbReference type="EMBL" id="JAWRVE010000027">
    <property type="protein sequence ID" value="KAL1873037.1"/>
    <property type="molecule type" value="Genomic_DNA"/>
</dbReference>
<organism evidence="1 2">
    <name type="scientific">Diaporthe australafricana</name>
    <dbReference type="NCBI Taxonomy" id="127596"/>
    <lineage>
        <taxon>Eukaryota</taxon>
        <taxon>Fungi</taxon>
        <taxon>Dikarya</taxon>
        <taxon>Ascomycota</taxon>
        <taxon>Pezizomycotina</taxon>
        <taxon>Sordariomycetes</taxon>
        <taxon>Sordariomycetidae</taxon>
        <taxon>Diaporthales</taxon>
        <taxon>Diaporthaceae</taxon>
        <taxon>Diaporthe</taxon>
    </lineage>
</organism>
<proteinExistence type="predicted"/>
<dbReference type="PANTHER" id="PTHR24148:SF81">
    <property type="entry name" value="HETEROKARYON INCOMPATIBILITY DOMAIN-CONTAINING PROTEIN"/>
    <property type="match status" value="1"/>
</dbReference>
<comment type="caution">
    <text evidence="1">The sequence shown here is derived from an EMBL/GenBank/DDBJ whole genome shotgun (WGS) entry which is preliminary data.</text>
</comment>
<evidence type="ECO:0000313" key="2">
    <source>
        <dbReference type="Proteomes" id="UP001583177"/>
    </source>
</evidence>
<gene>
    <name evidence="1" type="ORF">Daus18300_004179</name>
</gene>
<name>A0ABR3XBH1_9PEZI</name>
<dbReference type="InterPro" id="IPR052895">
    <property type="entry name" value="HetReg/Transcr_Mod"/>
</dbReference>
<reference evidence="1 2" key="1">
    <citation type="journal article" date="2024" name="IMA Fungus">
        <title>IMA Genome - F19 : A genome assembly and annotation guide to empower mycologists, including annotated draft genome sequences of Ceratocystis pirilliformis, Diaporthe australafricana, Fusarium ophioides, Paecilomyces lecythidis, and Sporothrix stenoceras.</title>
        <authorList>
            <person name="Aylward J."/>
            <person name="Wilson A.M."/>
            <person name="Visagie C.M."/>
            <person name="Spraker J."/>
            <person name="Barnes I."/>
            <person name="Buitendag C."/>
            <person name="Ceriani C."/>
            <person name="Del Mar Angel L."/>
            <person name="du Plessis D."/>
            <person name="Fuchs T."/>
            <person name="Gasser K."/>
            <person name="Kramer D."/>
            <person name="Li W."/>
            <person name="Munsamy K."/>
            <person name="Piso A."/>
            <person name="Price J.L."/>
            <person name="Sonnekus B."/>
            <person name="Thomas C."/>
            <person name="van der Nest A."/>
            <person name="van Dijk A."/>
            <person name="van Heerden A."/>
            <person name="van Vuuren N."/>
            <person name="Yilmaz N."/>
            <person name="Duong T.A."/>
            <person name="van der Merwe N.A."/>
            <person name="Wingfield M.J."/>
            <person name="Wingfield B.D."/>
        </authorList>
    </citation>
    <scope>NUCLEOTIDE SEQUENCE [LARGE SCALE GENOMIC DNA]</scope>
    <source>
        <strain evidence="1 2">CMW 18300</strain>
    </source>
</reference>
<dbReference type="PANTHER" id="PTHR24148">
    <property type="entry name" value="ANKYRIN REPEAT DOMAIN-CONTAINING PROTEIN 39 HOMOLOG-RELATED"/>
    <property type="match status" value="1"/>
</dbReference>
<dbReference type="Proteomes" id="UP001583177">
    <property type="component" value="Unassembled WGS sequence"/>
</dbReference>
<keyword evidence="2" id="KW-1185">Reference proteome</keyword>
<sequence>MPSWVPDFSDATGPHSLTGMGMLLPGEASSLTEFCASSGAVTKPRFSEDGTMEQLGHYIGDVDELSTSAAPRRDLFEIHRLRMTSQIESSRLHNGEIYQDNLRMINMKTSWDVMARKLEAKSRGHYVQTGESMDEAVTRTCLLGETDEILENMRPFYKNDQFEVKIWRLLTFGQGCSSELIGVAVLAVMILGLRAAEPLLRRYGYGPFSLNRGEYYARRQLSAEREMFCGTNNMTKEVLIGLAPRWARPGDKIFILRGGKVPVILRGAKVDGLYQFIGEAYVHGAMYGHMFNLNRCEKLLIH</sequence>
<evidence type="ECO:0000313" key="1">
    <source>
        <dbReference type="EMBL" id="KAL1873037.1"/>
    </source>
</evidence>
<dbReference type="Pfam" id="PF26639">
    <property type="entry name" value="Het-6_barrel"/>
    <property type="match status" value="1"/>
</dbReference>